<sequence>VGFLSNALTDGTDAGKVWKDEYLGVNATVKGETVTSTEWGLRFKGAAAGAEWPVGSKGQNQPYYFANNEFTLVATVAIHAVPEEDTPLMGARMNDTDGTALFDLSYTREKKWKFQIANTKTGQDADYFELELNKTYQVLVEMNINEWYVYINGANIYDSDDDEEGTVSTNVEALFRSHRISHFYFGGGSAAEGTATSHDVTVSNVLLYNEALGGKEIRELNASTVALPQPAAERPDPKGEASPGTTDGDAEKPDSESQSKDELDWEKPSDADQDAADTNDGGDDSQAPENSSSVPAPRPPTTEQSQPQEPGKPSAAQDEETLPSSNEEDEVNDDKVDGGVGLPPEGGVSERVVGEKEEEEAEVEEEEEGPRGGAELGPLPPSSSKVSADADGHGDGKADAAENVPFAARARREPCA</sequence>
<feature type="region of interest" description="Disordered" evidence="1">
    <location>
        <begin position="225"/>
        <end position="416"/>
    </location>
</feature>
<evidence type="ECO:0000259" key="2">
    <source>
        <dbReference type="Pfam" id="PF22925"/>
    </source>
</evidence>
<organism evidence="3 4">
    <name type="scientific">Trypanosoma rangeli</name>
    <dbReference type="NCBI Taxonomy" id="5698"/>
    <lineage>
        <taxon>Eukaryota</taxon>
        <taxon>Discoba</taxon>
        <taxon>Euglenozoa</taxon>
        <taxon>Kinetoplastea</taxon>
        <taxon>Metakinetoplastina</taxon>
        <taxon>Trypanosomatida</taxon>
        <taxon>Trypanosomatidae</taxon>
        <taxon>Trypanosoma</taxon>
        <taxon>Herpetosoma</taxon>
    </lineage>
</organism>
<dbReference type="InterPro" id="IPR055239">
    <property type="entry name" value="TS_C"/>
</dbReference>
<dbReference type="InterPro" id="IPR013320">
    <property type="entry name" value="ConA-like_dom_sf"/>
</dbReference>
<dbReference type="SUPFAM" id="SSF49899">
    <property type="entry name" value="Concanavalin A-like lectins/glucanases"/>
    <property type="match status" value="1"/>
</dbReference>
<dbReference type="EMBL" id="MKGL01000769">
    <property type="protein sequence ID" value="RNE95942.1"/>
    <property type="molecule type" value="Genomic_DNA"/>
</dbReference>
<feature type="compositionally biased region" description="Acidic residues" evidence="1">
    <location>
        <begin position="356"/>
        <end position="368"/>
    </location>
</feature>
<feature type="non-terminal residue" evidence="3">
    <location>
        <position position="416"/>
    </location>
</feature>
<comment type="caution">
    <text evidence="3">The sequence shown here is derived from an EMBL/GenBank/DDBJ whole genome shotgun (WGS) entry which is preliminary data.</text>
</comment>
<accession>A0A422MRT1</accession>
<proteinExistence type="predicted"/>
<feature type="domain" description="Trans-sialidase C-terminal" evidence="2">
    <location>
        <begin position="1"/>
        <end position="212"/>
    </location>
</feature>
<dbReference type="Pfam" id="PF22925">
    <property type="entry name" value="TS_C"/>
    <property type="match status" value="1"/>
</dbReference>
<keyword evidence="4" id="KW-1185">Reference proteome</keyword>
<feature type="compositionally biased region" description="Basic and acidic residues" evidence="1">
    <location>
        <begin position="388"/>
        <end position="400"/>
    </location>
</feature>
<evidence type="ECO:0000256" key="1">
    <source>
        <dbReference type="SAM" id="MobiDB-lite"/>
    </source>
</evidence>
<dbReference type="GeneID" id="40334026"/>
<evidence type="ECO:0000313" key="3">
    <source>
        <dbReference type="EMBL" id="RNE95942.1"/>
    </source>
</evidence>
<dbReference type="AlphaFoldDB" id="A0A422MRT1"/>
<feature type="non-terminal residue" evidence="3">
    <location>
        <position position="1"/>
    </location>
</feature>
<gene>
    <name evidence="3" type="ORF">TraAM80_10093</name>
</gene>
<dbReference type="RefSeq" id="XP_029233458.1">
    <property type="nucleotide sequence ID" value="XM_029386741.1"/>
</dbReference>
<dbReference type="Gene3D" id="2.60.120.200">
    <property type="match status" value="1"/>
</dbReference>
<feature type="compositionally biased region" description="Acidic residues" evidence="1">
    <location>
        <begin position="317"/>
        <end position="332"/>
    </location>
</feature>
<feature type="compositionally biased region" description="Basic and acidic residues" evidence="1">
    <location>
        <begin position="249"/>
        <end position="270"/>
    </location>
</feature>
<evidence type="ECO:0000313" key="4">
    <source>
        <dbReference type="Proteomes" id="UP000283634"/>
    </source>
</evidence>
<dbReference type="OrthoDB" id="245663at2759"/>
<dbReference type="Proteomes" id="UP000283634">
    <property type="component" value="Unassembled WGS sequence"/>
</dbReference>
<protein>
    <submittedName>
        <fullName evidence="3">Trans-sialidase</fullName>
    </submittedName>
</protein>
<feature type="compositionally biased region" description="Acidic residues" evidence="1">
    <location>
        <begin position="271"/>
        <end position="283"/>
    </location>
</feature>
<reference evidence="3 4" key="1">
    <citation type="journal article" date="2018" name="BMC Genomics">
        <title>Genomic comparison of Trypanosoma conorhini and Trypanosoma rangeli to Trypanosoma cruzi strains of high and low virulence.</title>
        <authorList>
            <person name="Bradwell K.R."/>
            <person name="Koparde V.N."/>
            <person name="Matveyev A.V."/>
            <person name="Serrano M.G."/>
            <person name="Alves J.M."/>
            <person name="Parikh H."/>
            <person name="Huang B."/>
            <person name="Lee V."/>
            <person name="Espinosa-Alvarez O."/>
            <person name="Ortiz P.A."/>
            <person name="Costa-Martins A.G."/>
            <person name="Teixeira M.M."/>
            <person name="Buck G.A."/>
        </authorList>
    </citation>
    <scope>NUCLEOTIDE SEQUENCE [LARGE SCALE GENOMIC DNA]</scope>
    <source>
        <strain evidence="3 4">AM80</strain>
    </source>
</reference>
<name>A0A422MRT1_TRYRA</name>